<feature type="compositionally biased region" description="Low complexity" evidence="1">
    <location>
        <begin position="1053"/>
        <end position="1067"/>
    </location>
</feature>
<feature type="region of interest" description="Disordered" evidence="1">
    <location>
        <begin position="1048"/>
        <end position="1134"/>
    </location>
</feature>
<dbReference type="Gene3D" id="2.130.10.10">
    <property type="entry name" value="YVTN repeat-like/Quinoprotein amine dehydrogenase"/>
    <property type="match status" value="1"/>
</dbReference>
<feature type="compositionally biased region" description="Pro residues" evidence="1">
    <location>
        <begin position="1071"/>
        <end position="1093"/>
    </location>
</feature>
<evidence type="ECO:0000256" key="1">
    <source>
        <dbReference type="SAM" id="MobiDB-lite"/>
    </source>
</evidence>
<reference evidence="2 3" key="1">
    <citation type="submission" date="2014-11" db="EMBL/GenBank/DDBJ databases">
        <authorList>
            <person name="Zhu J."/>
            <person name="Qi W."/>
            <person name="Song R."/>
        </authorList>
    </citation>
    <scope>NUCLEOTIDE SEQUENCE [LARGE SCALE GENOMIC DNA]</scope>
</reference>
<gene>
    <name evidence="2" type="ORF">Vbra_22338</name>
</gene>
<name>A0A0G4GMS8_VITBC</name>
<dbReference type="InParanoid" id="A0A0G4GMS8"/>
<sequence>MESTKRGRGASFTDPSTTDLPHRASRRRMPRGDEGERAARGTASLACGGCGGTPSTSSATPVEGHHPPSVGGSSGVDDSPMRNIVEEVAMLHLSPVREGLADDGRWADQPQPPPPPAGASAAGPSEKARPCASASSAPCRGWQCPPSSSASSSAPGWSSGAVGRHGENEEGQLPFEILFLVCFFLDGKGLACFGTVSSLWQSVSGVHPSWQELVLKDFGFKYENLVMYTGQNDWRLLYARVAGFIANLRNGTPVKTVWPQLLEPLTGVDYEGAVAMSADTSLLLWENGRVLQVVDMEEGRTLFTKEIDPEQYPRNRETRPCIVNTKTRAFVHLNGDILVYDLRTGEFVRKLEIPDGTQLESNDFALDISIRNDQVAFLAIDALYMWNSETLEFLYKIRHGEKVNGPNHFTQNMSEELDFLWAGYQWVDDDSLAGAAAFEDPEVRQPQRLCRKSANVVTWLKRAGYEICIFDIASGRLLQNLKGHTHEVVRVRQTPNPYDSNEYFLASLDTLGTVCVWDSSGETFPCVYVLKTNNSLSFRLCLTPSHLITLSENTHGDAAPEQVELKIWKFDPPRPKRRLQRFRKGGPSLPPVTPRRAPLSSKALADMPLEDPPCSRYAPPSNVVSSASRQFFANPLSAMEAATIAREDRRKGHKATTKDGRGSGAASSFIEKVKAGLRKVDRPVTREGGMVGGGGPTVAGSTATRVVSRQPSISMTRTCTAMSDDNESDSAPMTPRFGEEGDGDGDGDDHMEDDAHPPPRAMSSRSSTRDEELPPLHVSLPPMPPGGGCVFPGGSPSDESSPSSVARFPQHRGPPRRVWQKRQRKQPDSLPKKDVKDASGSGSSGKATRPVLYDLRTTELRNDVYFADVIDNQILGVWYSTSRPGSAEPWSLSHSDWEVYTVLSDADVAAMDREHEQMRRNLEEAFVLSERYPPQTPPRPFRRSTPSSLVRTHTHRFFNPALLTPPDHGLARHRGPFRGANRVSPPMPPVLQYFQSYYGSRVSPHTRAAPPQRHRLAPQPSSGGVFSPSIGRRDAHAFLALQRSMTTPPSQFPSVMSMSPSASVTSSQGGPPLPFPPELPQPPVAPPYSPVPPRHSHRPVPLPSSLIGIPRPIPPPPSLAITPMDGASPVGSPLSHACAAGSSIATTPDAMRPMASPAMEQSTTAAAASASASAGVGEMGASSSSSSSSSSVGVGVGVGVEVEVQTDPAELVLTSPLVRRRLMQRLRHLQQQDDGANEPVGHLYLDNRRAFEMRNRADTWSLLDWKSVSIEDDGTLVIYDFCPISEDPWRKRQERSKPHQPAAVTQAAPS</sequence>
<dbReference type="SUPFAM" id="SSF50998">
    <property type="entry name" value="Quinoprotein alcohol dehydrogenase-like"/>
    <property type="match status" value="1"/>
</dbReference>
<evidence type="ECO:0000313" key="3">
    <source>
        <dbReference type="Proteomes" id="UP000041254"/>
    </source>
</evidence>
<feature type="region of interest" description="Disordered" evidence="1">
    <location>
        <begin position="646"/>
        <end position="668"/>
    </location>
</feature>
<feature type="region of interest" description="Disordered" evidence="1">
    <location>
        <begin position="101"/>
        <end position="132"/>
    </location>
</feature>
<evidence type="ECO:0008006" key="4">
    <source>
        <dbReference type="Google" id="ProtNLM"/>
    </source>
</evidence>
<dbReference type="InterPro" id="IPR011047">
    <property type="entry name" value="Quinoprotein_ADH-like_sf"/>
</dbReference>
<feature type="compositionally biased region" description="Basic and acidic residues" evidence="1">
    <location>
        <begin position="646"/>
        <end position="661"/>
    </location>
</feature>
<dbReference type="OrthoDB" id="330962at2759"/>
<feature type="compositionally biased region" description="Low complexity" evidence="1">
    <location>
        <begin position="118"/>
        <end position="132"/>
    </location>
</feature>
<keyword evidence="3" id="KW-1185">Reference proteome</keyword>
<dbReference type="Proteomes" id="UP000041254">
    <property type="component" value="Unassembled WGS sequence"/>
</dbReference>
<feature type="region of interest" description="Disordered" evidence="1">
    <location>
        <begin position="1289"/>
        <end position="1310"/>
    </location>
</feature>
<feature type="region of interest" description="Disordered" evidence="1">
    <location>
        <begin position="684"/>
        <end position="848"/>
    </location>
</feature>
<feature type="region of interest" description="Disordered" evidence="1">
    <location>
        <begin position="1002"/>
        <end position="1026"/>
    </location>
</feature>
<dbReference type="InterPro" id="IPR015943">
    <property type="entry name" value="WD40/YVTN_repeat-like_dom_sf"/>
</dbReference>
<feature type="compositionally biased region" description="Acidic residues" evidence="1">
    <location>
        <begin position="740"/>
        <end position="752"/>
    </location>
</feature>
<organism evidence="2 3">
    <name type="scientific">Vitrella brassicaformis (strain CCMP3155)</name>
    <dbReference type="NCBI Taxonomy" id="1169540"/>
    <lineage>
        <taxon>Eukaryota</taxon>
        <taxon>Sar</taxon>
        <taxon>Alveolata</taxon>
        <taxon>Colpodellida</taxon>
        <taxon>Vitrellaceae</taxon>
        <taxon>Vitrella</taxon>
    </lineage>
</organism>
<dbReference type="VEuPathDB" id="CryptoDB:Vbra_22338"/>
<feature type="compositionally biased region" description="Basic and acidic residues" evidence="1">
    <location>
        <begin position="825"/>
        <end position="837"/>
    </location>
</feature>
<feature type="compositionally biased region" description="Basic residues" evidence="1">
    <location>
        <begin position="809"/>
        <end position="824"/>
    </location>
</feature>
<accession>A0A0G4GMS8</accession>
<dbReference type="PANTHER" id="PTHR45725">
    <property type="entry name" value="FORMIN HOMOLOGY 2 FAMILY MEMBER"/>
    <property type="match status" value="1"/>
</dbReference>
<protein>
    <recommendedName>
        <fullName evidence="4">F-box domain-containing protein</fullName>
    </recommendedName>
</protein>
<feature type="compositionally biased region" description="Low complexity" evidence="1">
    <location>
        <begin position="792"/>
        <end position="804"/>
    </location>
</feature>
<feature type="compositionally biased region" description="Low complexity" evidence="1">
    <location>
        <begin position="53"/>
        <end position="78"/>
    </location>
</feature>
<dbReference type="CDD" id="cd09917">
    <property type="entry name" value="F-box_SF"/>
    <property type="match status" value="1"/>
</dbReference>
<dbReference type="SUPFAM" id="SSF81383">
    <property type="entry name" value="F-box domain"/>
    <property type="match status" value="1"/>
</dbReference>
<feature type="region of interest" description="Disordered" evidence="1">
    <location>
        <begin position="1"/>
        <end position="80"/>
    </location>
</feature>
<proteinExistence type="predicted"/>
<dbReference type="EMBL" id="CDMY01000722">
    <property type="protein sequence ID" value="CEM31506.1"/>
    <property type="molecule type" value="Genomic_DNA"/>
</dbReference>
<feature type="compositionally biased region" description="Basic and acidic residues" evidence="1">
    <location>
        <begin position="30"/>
        <end position="39"/>
    </location>
</feature>
<feature type="compositionally biased region" description="Polar residues" evidence="1">
    <location>
        <begin position="703"/>
        <end position="723"/>
    </location>
</feature>
<dbReference type="InterPro" id="IPR051425">
    <property type="entry name" value="Formin_Homology"/>
</dbReference>
<evidence type="ECO:0000313" key="2">
    <source>
        <dbReference type="EMBL" id="CEM31506.1"/>
    </source>
</evidence>
<dbReference type="InterPro" id="IPR036047">
    <property type="entry name" value="F-box-like_dom_sf"/>
</dbReference>